<keyword evidence="2" id="KW-0813">Transport</keyword>
<name>A0ABN9WUD8_9DINO</name>
<keyword evidence="5" id="KW-1185">Reference proteome</keyword>
<evidence type="ECO:0000313" key="4">
    <source>
        <dbReference type="EMBL" id="CAK0888821.1"/>
    </source>
</evidence>
<dbReference type="Proteomes" id="UP001189429">
    <property type="component" value="Unassembled WGS sequence"/>
</dbReference>
<evidence type="ECO:0000256" key="2">
    <source>
        <dbReference type="RuleBase" id="RU368010"/>
    </source>
</evidence>
<reference evidence="4" key="1">
    <citation type="submission" date="2023-10" db="EMBL/GenBank/DDBJ databases">
        <authorList>
            <person name="Chen Y."/>
            <person name="Shah S."/>
            <person name="Dougan E. K."/>
            <person name="Thang M."/>
            <person name="Chan C."/>
        </authorList>
    </citation>
    <scope>NUCLEOTIDE SEQUENCE [LARGE SCALE GENOMIC DNA]</scope>
</reference>
<feature type="compositionally biased region" description="Polar residues" evidence="3">
    <location>
        <begin position="229"/>
        <end position="240"/>
    </location>
</feature>
<keyword evidence="2" id="KW-0445">Lipid transport</keyword>
<feature type="compositionally biased region" description="Basic and acidic residues" evidence="3">
    <location>
        <begin position="203"/>
        <end position="220"/>
    </location>
</feature>
<keyword evidence="2" id="KW-0653">Protein transport</keyword>
<feature type="region of interest" description="Disordered" evidence="3">
    <location>
        <begin position="174"/>
        <end position="240"/>
    </location>
</feature>
<evidence type="ECO:0000256" key="3">
    <source>
        <dbReference type="SAM" id="MobiDB-lite"/>
    </source>
</evidence>
<comment type="similarity">
    <text evidence="1 2">Belongs to the VPS51 family.</text>
</comment>
<dbReference type="EMBL" id="CAUYUJ010019137">
    <property type="protein sequence ID" value="CAK0888821.1"/>
    <property type="molecule type" value="Genomic_DNA"/>
</dbReference>
<comment type="subunit">
    <text evidence="2">Component of the Golgi-associated retrograde protein (GARP) complex.</text>
</comment>
<dbReference type="InterPro" id="IPR014812">
    <property type="entry name" value="Vps51"/>
</dbReference>
<accession>A0ABN9WUD8</accession>
<organism evidence="4 5">
    <name type="scientific">Prorocentrum cordatum</name>
    <dbReference type="NCBI Taxonomy" id="2364126"/>
    <lineage>
        <taxon>Eukaryota</taxon>
        <taxon>Sar</taxon>
        <taxon>Alveolata</taxon>
        <taxon>Dinophyceae</taxon>
        <taxon>Prorocentrales</taxon>
        <taxon>Prorocentraceae</taxon>
        <taxon>Prorocentrum</taxon>
    </lineage>
</organism>
<comment type="subcellular location">
    <subcellularLocation>
        <location evidence="2">Golgi apparatus</location>
        <location evidence="2">trans-Golgi network</location>
    </subcellularLocation>
</comment>
<evidence type="ECO:0000313" key="5">
    <source>
        <dbReference type="Proteomes" id="UP001189429"/>
    </source>
</evidence>
<feature type="compositionally biased region" description="Basic residues" evidence="3">
    <location>
        <begin position="186"/>
        <end position="202"/>
    </location>
</feature>
<comment type="function">
    <text evidence="2">Acts as component of the GARP complex that is involved in retrograde transport from early and late endosomes to the trans-Golgi network (TGN).</text>
</comment>
<dbReference type="PANTHER" id="PTHR15954:SF4">
    <property type="entry name" value="VACUOLAR PROTEIN SORTING-ASSOCIATED PROTEIN 51 HOMOLOG"/>
    <property type="match status" value="1"/>
</dbReference>
<comment type="caution">
    <text evidence="4">The sequence shown here is derived from an EMBL/GenBank/DDBJ whole genome shotgun (WGS) entry which is preliminary data.</text>
</comment>
<dbReference type="PANTHER" id="PTHR15954">
    <property type="entry name" value="VACUOLAR PROTEIN SORTING-ASSOCIATED PROTEIN 51 HOMOLOG"/>
    <property type="match status" value="1"/>
</dbReference>
<evidence type="ECO:0000256" key="1">
    <source>
        <dbReference type="ARBA" id="ARBA00006080"/>
    </source>
</evidence>
<sequence length="411" mass="45843">VMPRLLTRLFTTFLNRTATSAMKALFERAASSLVGDLRGLHAQCQALQESKNAGVDDVLEDRDCENRAVHDNERLHGTFGLSAVAQFARLRPAGLPAAGERSSWTAHHAVLDLRRGMLRLHWTLSGRGQGLGPVAVGGGQGGPGGDRGGREARVEWPLWPGTRANREAFRGEGDRQGLVCGQGPFRRGRRRPFGARHKHRRGEGHEGRGAGRDNLLRAGERPAPGTLLPENSVQNRNWSSMREPREPRLVVEMVLKEVHAFDVQLARILGDPRKPREARDQRRTLSHFKNSMELEMERLWAKKLQVYAPVPFNRNGAVVAILRIAFKALYEYLREETFAKFGLQQIQVDCAFLAEAARDYVEQEDASLLDSLLDEVVTSTSQRCDDPVLMDASVVEALCDEKKRKGIKLDA</sequence>
<keyword evidence="2" id="KW-0333">Golgi apparatus</keyword>
<protein>
    <recommendedName>
        <fullName evidence="2">Vacuolar protein sorting-associated protein 51 homolog</fullName>
    </recommendedName>
</protein>
<proteinExistence type="inferred from homology"/>
<feature type="non-terminal residue" evidence="4">
    <location>
        <position position="1"/>
    </location>
</feature>
<gene>
    <name evidence="4" type="ORF">PCOR1329_LOCUS69536</name>
</gene>